<sequence>MILRSGHDEDCLFMNIWTPSNATAASKLPVWLFIQGGGYVSLSNPNWDGAEVVKNSGYNMVFVEFNYRVGLWGFLASEKVRDDGDLNVGLLDQRAAMKWVQKYISHFGGDPDHVVIHGASAGAGSVALHLTAYGGRNDSLFAGGMAESVFFPQQPYLADLEWQFDRVAEVVGCSNETDQMSCLRGKDTATLQAANAASGFPGRVESASPLFYWTPCIDGDLIEDIPYSMFERGDFIKVPILFGNDNDEGSIFAANAATKYAMVNFLQNNYPLLRSNDTAAILSNYPQMEALPGHSAWYPSAALAYGEATFICPTVNILDAYAAHWDTDDTPPLWSYRFNAADQMYVQQGLGVPHLSDAAAVFGPDNIGGNAPPGYYTYNADIVPVMQAYWLSFIQTLDPNPKRNATAPVWEAWGTNRSRILFETGNTRMEDTPAAQVQRCEFWEGLKDVMLQKR</sequence>
<accession>R8BK38</accession>
<dbReference type="PANTHER" id="PTHR43918:SF4">
    <property type="entry name" value="CARBOXYLIC ESTER HYDROLASE"/>
    <property type="match status" value="1"/>
</dbReference>
<name>R8BK38_PHAM7</name>
<dbReference type="HOGENOM" id="CLU_006586_10_7_1"/>
<organism evidence="5 6">
    <name type="scientific">Phaeoacremonium minimum (strain UCR-PA7)</name>
    <name type="common">Esca disease fungus</name>
    <name type="synonym">Togninia minima</name>
    <dbReference type="NCBI Taxonomy" id="1286976"/>
    <lineage>
        <taxon>Eukaryota</taxon>
        <taxon>Fungi</taxon>
        <taxon>Dikarya</taxon>
        <taxon>Ascomycota</taxon>
        <taxon>Pezizomycotina</taxon>
        <taxon>Sordariomycetes</taxon>
        <taxon>Sordariomycetidae</taxon>
        <taxon>Togniniales</taxon>
        <taxon>Togniniaceae</taxon>
        <taxon>Phaeoacremonium</taxon>
    </lineage>
</organism>
<dbReference type="Gene3D" id="3.40.50.1820">
    <property type="entry name" value="alpha/beta hydrolase"/>
    <property type="match status" value="1"/>
</dbReference>
<protein>
    <recommendedName>
        <fullName evidence="3">Carboxylic ester hydrolase</fullName>
        <ecNumber evidence="3">3.1.1.-</ecNumber>
    </recommendedName>
</protein>
<dbReference type="GO" id="GO:0052689">
    <property type="term" value="F:carboxylic ester hydrolase activity"/>
    <property type="evidence" value="ECO:0007669"/>
    <property type="project" value="TreeGrafter"/>
</dbReference>
<dbReference type="GeneID" id="19325280"/>
<dbReference type="eggNOG" id="KOG4389">
    <property type="taxonomic scope" value="Eukaryota"/>
</dbReference>
<dbReference type="EMBL" id="KB933139">
    <property type="protein sequence ID" value="EON99685.1"/>
    <property type="molecule type" value="Genomic_DNA"/>
</dbReference>
<feature type="domain" description="Carboxylesterase type B" evidence="4">
    <location>
        <begin position="7"/>
        <end position="443"/>
    </location>
</feature>
<dbReference type="EC" id="3.1.1.-" evidence="3"/>
<dbReference type="SUPFAM" id="SSF53474">
    <property type="entry name" value="alpha/beta-Hydrolases"/>
    <property type="match status" value="1"/>
</dbReference>
<evidence type="ECO:0000256" key="3">
    <source>
        <dbReference type="RuleBase" id="RU361235"/>
    </source>
</evidence>
<comment type="similarity">
    <text evidence="1 3">Belongs to the type-B carboxylesterase/lipase family.</text>
</comment>
<reference evidence="6" key="1">
    <citation type="journal article" date="2013" name="Genome Announc.">
        <title>Draft genome sequence of the ascomycete Phaeoacremonium aleophilum strain UCR-PA7, a causal agent of the esca disease complex in grapevines.</title>
        <authorList>
            <person name="Blanco-Ulate B."/>
            <person name="Rolshausen P."/>
            <person name="Cantu D."/>
        </authorList>
    </citation>
    <scope>NUCLEOTIDE SEQUENCE [LARGE SCALE GENOMIC DNA]</scope>
    <source>
        <strain evidence="6">UCR-PA7</strain>
    </source>
</reference>
<evidence type="ECO:0000259" key="4">
    <source>
        <dbReference type="Pfam" id="PF00135"/>
    </source>
</evidence>
<proteinExistence type="inferred from homology"/>
<dbReference type="InterPro" id="IPR029058">
    <property type="entry name" value="AB_hydrolase_fold"/>
</dbReference>
<dbReference type="KEGG" id="tmn:UCRPA7_4793"/>
<dbReference type="InterPro" id="IPR050654">
    <property type="entry name" value="AChE-related_enzymes"/>
</dbReference>
<evidence type="ECO:0000313" key="5">
    <source>
        <dbReference type="EMBL" id="EON99685.1"/>
    </source>
</evidence>
<dbReference type="RefSeq" id="XP_007915532.1">
    <property type="nucleotide sequence ID" value="XM_007917341.1"/>
</dbReference>
<dbReference type="Pfam" id="PF00135">
    <property type="entry name" value="COesterase"/>
    <property type="match status" value="1"/>
</dbReference>
<dbReference type="InterPro" id="IPR019826">
    <property type="entry name" value="Carboxylesterase_B_AS"/>
</dbReference>
<evidence type="ECO:0000313" key="6">
    <source>
        <dbReference type="Proteomes" id="UP000014074"/>
    </source>
</evidence>
<evidence type="ECO:0000256" key="1">
    <source>
        <dbReference type="ARBA" id="ARBA00005964"/>
    </source>
</evidence>
<evidence type="ECO:0000256" key="2">
    <source>
        <dbReference type="ARBA" id="ARBA00022801"/>
    </source>
</evidence>
<keyword evidence="6" id="KW-1185">Reference proteome</keyword>
<dbReference type="AlphaFoldDB" id="R8BK38"/>
<dbReference type="Proteomes" id="UP000014074">
    <property type="component" value="Unassembled WGS sequence"/>
</dbReference>
<gene>
    <name evidence="5" type="ORF">UCRPA7_4793</name>
</gene>
<dbReference type="InterPro" id="IPR002018">
    <property type="entry name" value="CarbesteraseB"/>
</dbReference>
<dbReference type="OrthoDB" id="408631at2759"/>
<keyword evidence="2 3" id="KW-0378">Hydrolase</keyword>
<dbReference type="PROSITE" id="PS00122">
    <property type="entry name" value="CARBOXYLESTERASE_B_1"/>
    <property type="match status" value="1"/>
</dbReference>
<dbReference type="PANTHER" id="PTHR43918">
    <property type="entry name" value="ACETYLCHOLINESTERASE"/>
    <property type="match status" value="1"/>
</dbReference>